<organism evidence="1 2">
    <name type="scientific">Exiguobacterium sp. (strain ATCC BAA-1283 / AT1b)</name>
    <dbReference type="NCBI Taxonomy" id="360911"/>
    <lineage>
        <taxon>Bacteria</taxon>
        <taxon>Bacillati</taxon>
        <taxon>Bacillota</taxon>
        <taxon>Bacilli</taxon>
        <taxon>Bacillales</taxon>
        <taxon>Bacillales Family XII. Incertae Sedis</taxon>
        <taxon>Exiguobacterium</taxon>
    </lineage>
</organism>
<dbReference type="STRING" id="360911.EAT1b_2429"/>
<name>C4L376_EXISA</name>
<proteinExistence type="predicted"/>
<reference evidence="1 2" key="1">
    <citation type="journal article" date="2011" name="J. Bacteriol.">
        <title>Complete genome sequence of the Thermophilic Bacterium Exiguobacterium sp. AT1b.</title>
        <authorList>
            <person name="Vishnivetskaya T.A."/>
            <person name="Lucas S."/>
            <person name="Copeland A."/>
            <person name="Lapidus A."/>
            <person name="Glavina Del Rio T."/>
            <person name="Dalin E."/>
            <person name="Tice H."/>
            <person name="Bruce D.C."/>
            <person name="Goodwin L.A."/>
            <person name="Pitluck S."/>
            <person name="Saunders E."/>
            <person name="Brettin T."/>
            <person name="Detter C."/>
            <person name="Han C."/>
            <person name="Larimer F."/>
            <person name="Land M.L."/>
            <person name="Hauser L.J."/>
            <person name="Kyrpides N.C."/>
            <person name="Ovchinnikova G."/>
            <person name="Kathariou S."/>
            <person name="Ramaley R.F."/>
            <person name="Rodrigues D.F."/>
            <person name="Hendrix C."/>
            <person name="Richardson P."/>
            <person name="Tiedje J.M."/>
        </authorList>
    </citation>
    <scope>NUCLEOTIDE SEQUENCE [LARGE SCALE GENOMIC DNA]</scope>
    <source>
        <strain evidence="2">ATCC BAA-1283 / AT1b</strain>
    </source>
</reference>
<gene>
    <name evidence="1" type="ordered locus">EAT1b_2429</name>
</gene>
<dbReference type="Proteomes" id="UP000000716">
    <property type="component" value="Chromosome"/>
</dbReference>
<keyword evidence="2" id="KW-1185">Reference proteome</keyword>
<dbReference type="HOGENOM" id="CLU_218606_1_0_9"/>
<dbReference type="EMBL" id="CP001615">
    <property type="protein sequence ID" value="ACQ71350.1"/>
    <property type="molecule type" value="Genomic_DNA"/>
</dbReference>
<dbReference type="AlphaFoldDB" id="C4L376"/>
<evidence type="ECO:0000313" key="1">
    <source>
        <dbReference type="EMBL" id="ACQ71350.1"/>
    </source>
</evidence>
<dbReference type="KEGG" id="eat:EAT1b_2429"/>
<sequence length="30" mass="3178">MGLLLMVGISVVFLAAILTAGYNRKPEGNE</sequence>
<accession>C4L376</accession>
<protein>
    <submittedName>
        <fullName evidence="1">Uncharacterized protein</fullName>
    </submittedName>
</protein>
<evidence type="ECO:0000313" key="2">
    <source>
        <dbReference type="Proteomes" id="UP000000716"/>
    </source>
</evidence>